<dbReference type="GO" id="GO:0016787">
    <property type="term" value="F:hydrolase activity"/>
    <property type="evidence" value="ECO:0007669"/>
    <property type="project" value="UniProtKB-KW"/>
</dbReference>
<dbReference type="PANTHER" id="PTHR45626:SF16">
    <property type="entry name" value="ATP-DEPENDENT HELICASE ULS1"/>
    <property type="match status" value="1"/>
</dbReference>
<accession>A0A395J7X5</accession>
<reference evidence="5 6" key="1">
    <citation type="submission" date="2018-06" db="EMBL/GenBank/DDBJ databases">
        <title>Genome Sequence of the Brown Rot Fungal Pathogen Monilinia fructigena.</title>
        <authorList>
            <person name="Landi L."/>
            <person name="De Miccolis Angelini R.M."/>
            <person name="Pollastro S."/>
            <person name="Abate D."/>
            <person name="Faretra F."/>
            <person name="Romanazzi G."/>
        </authorList>
    </citation>
    <scope>NUCLEOTIDE SEQUENCE [LARGE SCALE GENOMIC DNA]</scope>
    <source>
        <strain evidence="5 6">Mfrg269</strain>
    </source>
</reference>
<evidence type="ECO:0000313" key="6">
    <source>
        <dbReference type="Proteomes" id="UP000249056"/>
    </source>
</evidence>
<dbReference type="EMBL" id="QKRW01000001">
    <property type="protein sequence ID" value="RAL68550.1"/>
    <property type="molecule type" value="Genomic_DNA"/>
</dbReference>
<dbReference type="GO" id="GO:0008094">
    <property type="term" value="F:ATP-dependent activity, acting on DNA"/>
    <property type="evidence" value="ECO:0007669"/>
    <property type="project" value="TreeGrafter"/>
</dbReference>
<keyword evidence="6" id="KW-1185">Reference proteome</keyword>
<evidence type="ECO:0000259" key="4">
    <source>
        <dbReference type="Pfam" id="PF00176"/>
    </source>
</evidence>
<dbReference type="InterPro" id="IPR038718">
    <property type="entry name" value="SNF2-like_sf"/>
</dbReference>
<proteinExistence type="predicted"/>
<dbReference type="GO" id="GO:0000724">
    <property type="term" value="P:double-strand break repair via homologous recombination"/>
    <property type="evidence" value="ECO:0007669"/>
    <property type="project" value="TreeGrafter"/>
</dbReference>
<dbReference type="SUPFAM" id="SSF52540">
    <property type="entry name" value="P-loop containing nucleoside triphosphate hydrolases"/>
    <property type="match status" value="1"/>
</dbReference>
<keyword evidence="3" id="KW-0067">ATP-binding</keyword>
<sequence length="558" mass="62406">MAMSNVPGAYVEDPSTASDSDVEIIDSTFPLSRIMVDKKNKALKRWRTQMVIIKAILFTGDPRLGETAVSRTNTSLQNSQYGSNHTLPAWPANSANEMKNTDWIGGSNNVNKNSALPMWARRTTWNHSSQMSTAQQGYSMDGTSSGHSVYNTADEYGTNGFPHPKSPIVLESPLYPLPGSYGGSIHAAPPGTSMHNADLGYTVDNVPSYGMRMDYSNSLQRGVAGNMSNLPDFAQSFNTYRPPTQLTTEMRGIGWMITSKADIEIPLEDREGTPEGLKYPLYEHQKIALTWLKQMEEGTNKGARAISRPFMQAAPVALLRQWQSEIKTKVLSNYRPSVYMAHGNSKKVTWDELQQYDVVLTTYGTLGAEYTRLLKFEEDCKQKGILDPDAKEMAKDFPFLGPKSRFYRVILDEAQCIKNKSTKAASSACKLKALTRFCLTVSAYSTLSHLVCLFKRFRLSLKGKSPLRRACLKNTMKRLQGVLKAILLRRTKKSQIDGKPIINLPPKVEEIAHVVFSNDEQEFYQSLENKTQLQFNKYKKAGTVGKNYSNILVLLLSP</sequence>
<dbReference type="OrthoDB" id="423559at2759"/>
<name>A0A395J7X5_9HELO</name>
<dbReference type="GO" id="GO:0005737">
    <property type="term" value="C:cytoplasm"/>
    <property type="evidence" value="ECO:0007669"/>
    <property type="project" value="TreeGrafter"/>
</dbReference>
<dbReference type="InterPro" id="IPR000330">
    <property type="entry name" value="SNF2_N"/>
</dbReference>
<keyword evidence="2" id="KW-0378">Hydrolase</keyword>
<organism evidence="5 6">
    <name type="scientific">Monilinia fructigena</name>
    <dbReference type="NCBI Taxonomy" id="38457"/>
    <lineage>
        <taxon>Eukaryota</taxon>
        <taxon>Fungi</taxon>
        <taxon>Dikarya</taxon>
        <taxon>Ascomycota</taxon>
        <taxon>Pezizomycotina</taxon>
        <taxon>Leotiomycetes</taxon>
        <taxon>Helotiales</taxon>
        <taxon>Sclerotiniaceae</taxon>
        <taxon>Monilinia</taxon>
    </lineage>
</organism>
<comment type="caution">
    <text evidence="5">The sequence shown here is derived from an EMBL/GenBank/DDBJ whole genome shotgun (WGS) entry which is preliminary data.</text>
</comment>
<dbReference type="GO" id="GO:0005634">
    <property type="term" value="C:nucleus"/>
    <property type="evidence" value="ECO:0007669"/>
    <property type="project" value="TreeGrafter"/>
</dbReference>
<dbReference type="AlphaFoldDB" id="A0A395J7X5"/>
<feature type="domain" description="SNF2 N-terminal" evidence="4">
    <location>
        <begin position="293"/>
        <end position="544"/>
    </location>
</feature>
<evidence type="ECO:0000313" key="5">
    <source>
        <dbReference type="EMBL" id="RAL68550.1"/>
    </source>
</evidence>
<dbReference type="Pfam" id="PF00176">
    <property type="entry name" value="SNF2-rel_dom"/>
    <property type="match status" value="1"/>
</dbReference>
<keyword evidence="1" id="KW-0547">Nucleotide-binding</keyword>
<dbReference type="PANTHER" id="PTHR45626">
    <property type="entry name" value="TRANSCRIPTION TERMINATION FACTOR 2-RELATED"/>
    <property type="match status" value="1"/>
</dbReference>
<evidence type="ECO:0000256" key="3">
    <source>
        <dbReference type="ARBA" id="ARBA00022840"/>
    </source>
</evidence>
<evidence type="ECO:0000256" key="2">
    <source>
        <dbReference type="ARBA" id="ARBA00022801"/>
    </source>
</evidence>
<gene>
    <name evidence="5" type="ORF">DID88_007276</name>
</gene>
<dbReference type="InterPro" id="IPR027417">
    <property type="entry name" value="P-loop_NTPase"/>
</dbReference>
<dbReference type="Proteomes" id="UP000249056">
    <property type="component" value="Unassembled WGS sequence"/>
</dbReference>
<evidence type="ECO:0000256" key="1">
    <source>
        <dbReference type="ARBA" id="ARBA00022741"/>
    </source>
</evidence>
<dbReference type="Gene3D" id="3.40.50.10810">
    <property type="entry name" value="Tandem AAA-ATPase domain"/>
    <property type="match status" value="1"/>
</dbReference>
<protein>
    <recommendedName>
        <fullName evidence="4">SNF2 N-terminal domain-containing protein</fullName>
    </recommendedName>
</protein>
<dbReference type="GO" id="GO:0005524">
    <property type="term" value="F:ATP binding"/>
    <property type="evidence" value="ECO:0007669"/>
    <property type="project" value="UniProtKB-KW"/>
</dbReference>
<dbReference type="InterPro" id="IPR050628">
    <property type="entry name" value="SNF2_RAD54_helicase_TF"/>
</dbReference>